<reference evidence="14" key="1">
    <citation type="submission" date="2022-01" db="EMBL/GenBank/DDBJ databases">
        <authorList>
            <person name="King R."/>
        </authorList>
    </citation>
    <scope>NUCLEOTIDE SEQUENCE</scope>
</reference>
<keyword evidence="15" id="KW-1185">Reference proteome</keyword>
<evidence type="ECO:0000256" key="1">
    <source>
        <dbReference type="ARBA" id="ARBA00004141"/>
    </source>
</evidence>
<accession>A0A9N9TNM4</accession>
<evidence type="ECO:0000256" key="5">
    <source>
        <dbReference type="ARBA" id="ARBA00022847"/>
    </source>
</evidence>
<comment type="similarity">
    <text evidence="2">Belongs to the major facilitator superfamily. Sodium/anion cotransporter family.</text>
</comment>
<dbReference type="AlphaFoldDB" id="A0A9N9TNM4"/>
<keyword evidence="4 12" id="KW-0812">Transmembrane</keyword>
<feature type="transmembrane region" description="Helical" evidence="12">
    <location>
        <begin position="187"/>
        <end position="205"/>
    </location>
</feature>
<dbReference type="PANTHER" id="PTHR11662:SF280">
    <property type="entry name" value="FI21844P1-RELATED"/>
    <property type="match status" value="1"/>
</dbReference>
<protein>
    <recommendedName>
        <fullName evidence="11">Putative inorganic phosphate cotransporter</fullName>
    </recommendedName>
</protein>
<dbReference type="InterPro" id="IPR036259">
    <property type="entry name" value="MFS_trans_sf"/>
</dbReference>
<evidence type="ECO:0000256" key="9">
    <source>
        <dbReference type="ARBA" id="ARBA00023201"/>
    </source>
</evidence>
<feature type="transmembrane region" description="Helical" evidence="12">
    <location>
        <begin position="64"/>
        <end position="81"/>
    </location>
</feature>
<comment type="function">
    <text evidence="10">May be an inorganic phosphate cotransporter.</text>
</comment>
<feature type="transmembrane region" description="Helical" evidence="12">
    <location>
        <begin position="20"/>
        <end position="44"/>
    </location>
</feature>
<organism evidence="14 15">
    <name type="scientific">Phyllotreta striolata</name>
    <name type="common">Striped flea beetle</name>
    <name type="synonym">Crioceris striolata</name>
    <dbReference type="NCBI Taxonomy" id="444603"/>
    <lineage>
        <taxon>Eukaryota</taxon>
        <taxon>Metazoa</taxon>
        <taxon>Ecdysozoa</taxon>
        <taxon>Arthropoda</taxon>
        <taxon>Hexapoda</taxon>
        <taxon>Insecta</taxon>
        <taxon>Pterygota</taxon>
        <taxon>Neoptera</taxon>
        <taxon>Endopterygota</taxon>
        <taxon>Coleoptera</taxon>
        <taxon>Polyphaga</taxon>
        <taxon>Cucujiformia</taxon>
        <taxon>Chrysomeloidea</taxon>
        <taxon>Chrysomelidae</taxon>
        <taxon>Galerucinae</taxon>
        <taxon>Alticini</taxon>
        <taxon>Phyllotreta</taxon>
    </lineage>
</organism>
<dbReference type="GO" id="GO:0016020">
    <property type="term" value="C:membrane"/>
    <property type="evidence" value="ECO:0007669"/>
    <property type="project" value="UniProtKB-SubCell"/>
</dbReference>
<feature type="transmembrane region" description="Helical" evidence="12">
    <location>
        <begin position="280"/>
        <end position="301"/>
    </location>
</feature>
<evidence type="ECO:0000256" key="3">
    <source>
        <dbReference type="ARBA" id="ARBA00022448"/>
    </source>
</evidence>
<dbReference type="GO" id="GO:0015293">
    <property type="term" value="F:symporter activity"/>
    <property type="evidence" value="ECO:0007669"/>
    <property type="project" value="UniProtKB-KW"/>
</dbReference>
<keyword evidence="7" id="KW-0915">Sodium</keyword>
<evidence type="ECO:0000313" key="14">
    <source>
        <dbReference type="EMBL" id="CAG9860070.1"/>
    </source>
</evidence>
<dbReference type="FunFam" id="1.20.1250.20:FF:000003">
    <property type="entry name" value="Solute carrier family 17 member 3"/>
    <property type="match status" value="1"/>
</dbReference>
<evidence type="ECO:0000256" key="11">
    <source>
        <dbReference type="ARBA" id="ARBA00068450"/>
    </source>
</evidence>
<feature type="transmembrane region" description="Helical" evidence="12">
    <location>
        <begin position="416"/>
        <end position="435"/>
    </location>
</feature>
<dbReference type="InterPro" id="IPR020846">
    <property type="entry name" value="MFS_dom"/>
</dbReference>
<keyword evidence="3" id="KW-0813">Transport</keyword>
<feature type="domain" description="Major facilitator superfamily (MFS) profile" evidence="13">
    <location>
        <begin position="20"/>
        <end position="440"/>
    </location>
</feature>
<keyword evidence="8 12" id="KW-0472">Membrane</keyword>
<feature type="transmembrane region" description="Helical" evidence="12">
    <location>
        <begin position="322"/>
        <end position="341"/>
    </location>
</feature>
<evidence type="ECO:0000259" key="13">
    <source>
        <dbReference type="PROSITE" id="PS50850"/>
    </source>
</evidence>
<dbReference type="Pfam" id="PF07690">
    <property type="entry name" value="MFS_1"/>
    <property type="match status" value="1"/>
</dbReference>
<evidence type="ECO:0000256" key="10">
    <source>
        <dbReference type="ARBA" id="ARBA00054632"/>
    </source>
</evidence>
<dbReference type="GO" id="GO:0006820">
    <property type="term" value="P:monoatomic anion transport"/>
    <property type="evidence" value="ECO:0007669"/>
    <property type="project" value="TreeGrafter"/>
</dbReference>
<keyword evidence="5" id="KW-0769">Symport</keyword>
<feature type="transmembrane region" description="Helical" evidence="12">
    <location>
        <begin position="379"/>
        <end position="404"/>
    </location>
</feature>
<dbReference type="OrthoDB" id="2985014at2759"/>
<dbReference type="Gene3D" id="1.20.1250.20">
    <property type="entry name" value="MFS general substrate transporter like domains"/>
    <property type="match status" value="2"/>
</dbReference>
<dbReference type="InterPro" id="IPR050382">
    <property type="entry name" value="MFS_Na/Anion_cotransporter"/>
</dbReference>
<evidence type="ECO:0000256" key="2">
    <source>
        <dbReference type="ARBA" id="ARBA00008586"/>
    </source>
</evidence>
<keyword evidence="9" id="KW-0406">Ion transport</keyword>
<feature type="transmembrane region" description="Helical" evidence="12">
    <location>
        <begin position="154"/>
        <end position="181"/>
    </location>
</feature>
<name>A0A9N9TNM4_PHYSR</name>
<evidence type="ECO:0000313" key="15">
    <source>
        <dbReference type="Proteomes" id="UP001153712"/>
    </source>
</evidence>
<comment type="subcellular location">
    <subcellularLocation>
        <location evidence="1">Membrane</location>
        <topology evidence="1">Multi-pass membrane protein</topology>
    </subcellularLocation>
</comment>
<dbReference type="PANTHER" id="PTHR11662">
    <property type="entry name" value="SOLUTE CARRIER FAMILY 17"/>
    <property type="match status" value="1"/>
</dbReference>
<evidence type="ECO:0000256" key="8">
    <source>
        <dbReference type="ARBA" id="ARBA00023136"/>
    </source>
</evidence>
<proteinExistence type="inferred from homology"/>
<dbReference type="SUPFAM" id="SSF103473">
    <property type="entry name" value="MFS general substrate transporter"/>
    <property type="match status" value="1"/>
</dbReference>
<feature type="transmembrane region" description="Helical" evidence="12">
    <location>
        <begin position="241"/>
        <end position="260"/>
    </location>
</feature>
<gene>
    <name evidence="14" type="ORF">PHYEVI_LOCUS6427</name>
</gene>
<keyword evidence="9" id="KW-0739">Sodium transport</keyword>
<dbReference type="GO" id="GO:0006814">
    <property type="term" value="P:sodium ion transport"/>
    <property type="evidence" value="ECO:0007669"/>
    <property type="project" value="UniProtKB-KW"/>
</dbReference>
<sequence>MDINNKAFTGPRFGQRHVQICLLFTMITIIHSTRTQLPVALIAMTSKDTSSNPDVPVYDWKNTSIILSSFYWGYIWLQIPAGKLIRLYGTKPFLLASMITNATICAFCPLVVKIWGSGGLMAIRILQGLSQGFLYPCIVDMLSKWCPVAERTTLATLAYCGADFGAIATSPIVALISTTWYGWPLSFYLLGVAGYAWAVVFYILGSGSPASHRYISDLELEYIQCNLKTNNYRMDIPWKKILRNVPFWAVFITLTGQYFSNLLFMLETPTYIAKVMKFDITSNGILSAAPNVASFLSSIFFSYLAEYLMKANFLSLIWTRKIFTAIGCLVPAATVLILAFLPANASAASVAMLIVSSASQSACSAGVNINHIDLSPNFAALLFGIINTPAVCISIFGPIAVQFIVTAKDDKAQWQIIFFIASAVYAVPCLIYMYFASAKVQPFNDANEKSIENNITNRHSKQNNEKNKV</sequence>
<dbReference type="Proteomes" id="UP001153712">
    <property type="component" value="Chromosome 3"/>
</dbReference>
<dbReference type="FunFam" id="1.20.1250.20:FF:000144">
    <property type="entry name" value="Picot, isoform B"/>
    <property type="match status" value="1"/>
</dbReference>
<dbReference type="EMBL" id="OU900096">
    <property type="protein sequence ID" value="CAG9860070.1"/>
    <property type="molecule type" value="Genomic_DNA"/>
</dbReference>
<evidence type="ECO:0000256" key="6">
    <source>
        <dbReference type="ARBA" id="ARBA00022989"/>
    </source>
</evidence>
<feature type="transmembrane region" description="Helical" evidence="12">
    <location>
        <begin position="93"/>
        <end position="115"/>
    </location>
</feature>
<evidence type="ECO:0000256" key="4">
    <source>
        <dbReference type="ARBA" id="ARBA00022692"/>
    </source>
</evidence>
<evidence type="ECO:0000256" key="7">
    <source>
        <dbReference type="ARBA" id="ARBA00023053"/>
    </source>
</evidence>
<dbReference type="InterPro" id="IPR011701">
    <property type="entry name" value="MFS"/>
</dbReference>
<keyword evidence="6 12" id="KW-1133">Transmembrane helix</keyword>
<evidence type="ECO:0000256" key="12">
    <source>
        <dbReference type="SAM" id="Phobius"/>
    </source>
</evidence>
<dbReference type="PROSITE" id="PS50850">
    <property type="entry name" value="MFS"/>
    <property type="match status" value="1"/>
</dbReference>